<organism evidence="1 2">
    <name type="scientific">Trichonephila inaurata madagascariensis</name>
    <dbReference type="NCBI Taxonomy" id="2747483"/>
    <lineage>
        <taxon>Eukaryota</taxon>
        <taxon>Metazoa</taxon>
        <taxon>Ecdysozoa</taxon>
        <taxon>Arthropoda</taxon>
        <taxon>Chelicerata</taxon>
        <taxon>Arachnida</taxon>
        <taxon>Araneae</taxon>
        <taxon>Araneomorphae</taxon>
        <taxon>Entelegynae</taxon>
        <taxon>Araneoidea</taxon>
        <taxon>Nephilidae</taxon>
        <taxon>Trichonephila</taxon>
        <taxon>Trichonephila inaurata</taxon>
    </lineage>
</organism>
<protein>
    <submittedName>
        <fullName evidence="1">Uncharacterized protein</fullName>
    </submittedName>
</protein>
<evidence type="ECO:0000313" key="2">
    <source>
        <dbReference type="Proteomes" id="UP000886998"/>
    </source>
</evidence>
<name>A0A8X7CGG1_9ARAC</name>
<dbReference type="EMBL" id="BMAV01015641">
    <property type="protein sequence ID" value="GFY65691.1"/>
    <property type="molecule type" value="Genomic_DNA"/>
</dbReference>
<evidence type="ECO:0000313" key="1">
    <source>
        <dbReference type="EMBL" id="GFY65691.1"/>
    </source>
</evidence>
<comment type="caution">
    <text evidence="1">The sequence shown here is derived from an EMBL/GenBank/DDBJ whole genome shotgun (WGS) entry which is preliminary data.</text>
</comment>
<proteinExistence type="predicted"/>
<dbReference type="Proteomes" id="UP000886998">
    <property type="component" value="Unassembled WGS sequence"/>
</dbReference>
<reference evidence="1" key="1">
    <citation type="submission" date="2020-08" db="EMBL/GenBank/DDBJ databases">
        <title>Multicomponent nature underlies the extraordinary mechanical properties of spider dragline silk.</title>
        <authorList>
            <person name="Kono N."/>
            <person name="Nakamura H."/>
            <person name="Mori M."/>
            <person name="Yoshida Y."/>
            <person name="Ohtoshi R."/>
            <person name="Malay A.D."/>
            <person name="Moran D.A.P."/>
            <person name="Tomita M."/>
            <person name="Numata K."/>
            <person name="Arakawa K."/>
        </authorList>
    </citation>
    <scope>NUCLEOTIDE SEQUENCE</scope>
</reference>
<gene>
    <name evidence="1" type="ORF">TNIN_85371</name>
</gene>
<dbReference type="AlphaFoldDB" id="A0A8X7CGG1"/>
<keyword evidence="2" id="KW-1185">Reference proteome</keyword>
<sequence>MMIFIFYPRFSPFRWDFPPSRAPSFLKTKTLLLLGNVETDSKPCFDPFCHLAFFYSTRVLGKKGSLGGGCEIALLAEDRVQDVLEDTASSFLSQSLPCLPFISVFPESFPVGLIELPQGVGEKHAIGVA</sequence>
<accession>A0A8X7CGG1</accession>